<evidence type="ECO:0000256" key="11">
    <source>
        <dbReference type="ARBA" id="ARBA00023012"/>
    </source>
</evidence>
<dbReference type="Pfam" id="PF00989">
    <property type="entry name" value="PAS"/>
    <property type="match status" value="1"/>
</dbReference>
<dbReference type="SUPFAM" id="SSF47384">
    <property type="entry name" value="Homodimeric domain of signal transducing histidine kinase"/>
    <property type="match status" value="1"/>
</dbReference>
<dbReference type="PROSITE" id="PS50113">
    <property type="entry name" value="PAC"/>
    <property type="match status" value="2"/>
</dbReference>
<dbReference type="Gene3D" id="1.10.287.130">
    <property type="match status" value="1"/>
</dbReference>
<evidence type="ECO:0000259" key="14">
    <source>
        <dbReference type="PROSITE" id="PS50109"/>
    </source>
</evidence>
<feature type="domain" description="PAC" evidence="16">
    <location>
        <begin position="640"/>
        <end position="692"/>
    </location>
</feature>
<dbReference type="GO" id="GO:0030295">
    <property type="term" value="F:protein kinase activator activity"/>
    <property type="evidence" value="ECO:0007669"/>
    <property type="project" value="TreeGrafter"/>
</dbReference>
<feature type="domain" description="PAC" evidence="16">
    <location>
        <begin position="259"/>
        <end position="311"/>
    </location>
</feature>
<evidence type="ECO:0000256" key="2">
    <source>
        <dbReference type="ARBA" id="ARBA00004141"/>
    </source>
</evidence>
<dbReference type="InterPro" id="IPR036890">
    <property type="entry name" value="HATPase_C_sf"/>
</dbReference>
<dbReference type="InterPro" id="IPR036097">
    <property type="entry name" value="HisK_dim/P_sf"/>
</dbReference>
<dbReference type="GO" id="GO:0016020">
    <property type="term" value="C:membrane"/>
    <property type="evidence" value="ECO:0007669"/>
    <property type="project" value="UniProtKB-SubCell"/>
</dbReference>
<evidence type="ECO:0000256" key="5">
    <source>
        <dbReference type="ARBA" id="ARBA00022679"/>
    </source>
</evidence>
<feature type="domain" description="PAS" evidence="15">
    <location>
        <begin position="560"/>
        <end position="606"/>
    </location>
</feature>
<dbReference type="SMART" id="SM00091">
    <property type="entry name" value="PAS"/>
    <property type="match status" value="3"/>
</dbReference>
<dbReference type="InterPro" id="IPR003594">
    <property type="entry name" value="HATPase_dom"/>
</dbReference>
<feature type="domain" description="PAS" evidence="15">
    <location>
        <begin position="181"/>
        <end position="230"/>
    </location>
</feature>
<dbReference type="InterPro" id="IPR004358">
    <property type="entry name" value="Sig_transdc_His_kin-like_C"/>
</dbReference>
<keyword evidence="10" id="KW-1133">Transmembrane helix</keyword>
<evidence type="ECO:0000256" key="6">
    <source>
        <dbReference type="ARBA" id="ARBA00022692"/>
    </source>
</evidence>
<dbReference type="SMART" id="SM00388">
    <property type="entry name" value="HisKA"/>
    <property type="match status" value="1"/>
</dbReference>
<dbReference type="Pfam" id="PF00512">
    <property type="entry name" value="HisKA"/>
    <property type="match status" value="1"/>
</dbReference>
<dbReference type="InterPro" id="IPR050351">
    <property type="entry name" value="BphY/WalK/GraS-like"/>
</dbReference>
<dbReference type="Proteomes" id="UP001142592">
    <property type="component" value="Unassembled WGS sequence"/>
</dbReference>
<keyword evidence="4" id="KW-0597">Phosphoprotein</keyword>
<dbReference type="GO" id="GO:0007234">
    <property type="term" value="P:osmosensory signaling via phosphorelay pathway"/>
    <property type="evidence" value="ECO:0007669"/>
    <property type="project" value="TreeGrafter"/>
</dbReference>
<dbReference type="GO" id="GO:0000155">
    <property type="term" value="F:phosphorelay sensor kinase activity"/>
    <property type="evidence" value="ECO:0007669"/>
    <property type="project" value="InterPro"/>
</dbReference>
<keyword evidence="8" id="KW-0418">Kinase</keyword>
<dbReference type="InterPro" id="IPR013767">
    <property type="entry name" value="PAS_fold"/>
</dbReference>
<evidence type="ECO:0000259" key="16">
    <source>
        <dbReference type="PROSITE" id="PS50113"/>
    </source>
</evidence>
<dbReference type="Pfam" id="PF02518">
    <property type="entry name" value="HATPase_c"/>
    <property type="match status" value="1"/>
</dbReference>
<evidence type="ECO:0000256" key="7">
    <source>
        <dbReference type="ARBA" id="ARBA00022741"/>
    </source>
</evidence>
<dbReference type="InterPro" id="IPR001610">
    <property type="entry name" value="PAC"/>
</dbReference>
<dbReference type="PANTHER" id="PTHR42878:SF7">
    <property type="entry name" value="SENSOR HISTIDINE KINASE GLRK"/>
    <property type="match status" value="1"/>
</dbReference>
<feature type="coiled-coil region" evidence="13">
    <location>
        <begin position="136"/>
        <end position="177"/>
    </location>
</feature>
<dbReference type="PRINTS" id="PR00344">
    <property type="entry name" value="BCTRLSENSOR"/>
</dbReference>
<evidence type="ECO:0000256" key="8">
    <source>
        <dbReference type="ARBA" id="ARBA00022777"/>
    </source>
</evidence>
<evidence type="ECO:0000259" key="15">
    <source>
        <dbReference type="PROSITE" id="PS50112"/>
    </source>
</evidence>
<dbReference type="SMART" id="SM00086">
    <property type="entry name" value="PAC"/>
    <property type="match status" value="2"/>
</dbReference>
<comment type="subcellular location">
    <subcellularLocation>
        <location evidence="2">Membrane</location>
        <topology evidence="2">Multi-pass membrane protein</topology>
    </subcellularLocation>
</comment>
<keyword evidence="9" id="KW-0067">ATP-binding</keyword>
<evidence type="ECO:0000256" key="1">
    <source>
        <dbReference type="ARBA" id="ARBA00000085"/>
    </source>
</evidence>
<dbReference type="Pfam" id="PF08448">
    <property type="entry name" value="PAS_4"/>
    <property type="match status" value="2"/>
</dbReference>
<dbReference type="SMART" id="SM00387">
    <property type="entry name" value="HATPase_c"/>
    <property type="match status" value="1"/>
</dbReference>
<comment type="caution">
    <text evidence="17">The sequence shown here is derived from an EMBL/GenBank/DDBJ whole genome shotgun (WGS) entry which is preliminary data.</text>
</comment>
<dbReference type="InterPro" id="IPR013656">
    <property type="entry name" value="PAS_4"/>
</dbReference>
<protein>
    <recommendedName>
        <fullName evidence="3">histidine kinase</fullName>
        <ecNumber evidence="3">2.7.13.3</ecNumber>
    </recommendedName>
</protein>
<dbReference type="SUPFAM" id="SSF55785">
    <property type="entry name" value="PYP-like sensor domain (PAS domain)"/>
    <property type="match status" value="4"/>
</dbReference>
<evidence type="ECO:0000256" key="4">
    <source>
        <dbReference type="ARBA" id="ARBA00022553"/>
    </source>
</evidence>
<gene>
    <name evidence="17" type="ORF">OQZ29_08925</name>
</gene>
<keyword evidence="5" id="KW-0808">Transferase</keyword>
<dbReference type="InterPro" id="IPR003661">
    <property type="entry name" value="HisK_dim/P_dom"/>
</dbReference>
<evidence type="ECO:0000313" key="17">
    <source>
        <dbReference type="EMBL" id="MCX3264865.1"/>
    </source>
</evidence>
<dbReference type="PROSITE" id="PS50109">
    <property type="entry name" value="HIS_KIN"/>
    <property type="match status" value="1"/>
</dbReference>
<dbReference type="PROSITE" id="PS50112">
    <property type="entry name" value="PAS"/>
    <property type="match status" value="2"/>
</dbReference>
<keyword evidence="11" id="KW-0902">Two-component regulatory system</keyword>
<proteinExistence type="predicted"/>
<dbReference type="GO" id="GO:0000156">
    <property type="term" value="F:phosphorelay response regulator activity"/>
    <property type="evidence" value="ECO:0007669"/>
    <property type="project" value="TreeGrafter"/>
</dbReference>
<dbReference type="EMBL" id="JAPJUH010000002">
    <property type="protein sequence ID" value="MCX3264865.1"/>
    <property type="molecule type" value="Genomic_DNA"/>
</dbReference>
<name>A0A9X3I927_9SPHI</name>
<dbReference type="GO" id="GO:0005524">
    <property type="term" value="F:ATP binding"/>
    <property type="evidence" value="ECO:0007669"/>
    <property type="project" value="UniProtKB-KW"/>
</dbReference>
<evidence type="ECO:0000313" key="18">
    <source>
        <dbReference type="Proteomes" id="UP001142592"/>
    </source>
</evidence>
<feature type="coiled-coil region" evidence="13">
    <location>
        <begin position="302"/>
        <end position="413"/>
    </location>
</feature>
<dbReference type="CDD" id="cd00082">
    <property type="entry name" value="HisKA"/>
    <property type="match status" value="1"/>
</dbReference>
<organism evidence="17 18">
    <name type="scientific">Pedobacter agri</name>
    <dbReference type="NCBI Taxonomy" id="454586"/>
    <lineage>
        <taxon>Bacteria</taxon>
        <taxon>Pseudomonadati</taxon>
        <taxon>Bacteroidota</taxon>
        <taxon>Sphingobacteriia</taxon>
        <taxon>Sphingobacteriales</taxon>
        <taxon>Sphingobacteriaceae</taxon>
        <taxon>Pedobacter</taxon>
    </lineage>
</organism>
<keyword evidence="7" id="KW-0547">Nucleotide-binding</keyword>
<sequence length="915" mass="103391">MNNLLSAMGNPALLEILNQSTQATAIYIGPDLVIQLASEDMLKFWGKDESVMGKKFEDALPELEDQPFATLLKKVWNSGQSYIGKDMEATLEINGELISSYFDFIYKPVFDSQGNIFCILHTASDVTDRVNAWQLVRDKEQREQQIIEELATANEEYQATNEELAEANEQLSKIHRQLIYTENRMQQLVSSSPVGLTLLKGKDMVIETANPEMLKIWGHQHEEVIGKPMLEVFPLLKDQIFSTQLDKVFSSAERISLQEVLDSSRQDQQSQPKYLSVDFIPILDPEGKVDAIMATVQDTSEQIRAKLALQESEQKLQEYNEELAVLNEELQTTNEELSVMNEEYTSTNEQLEEFNQMIRALNLQLKEKNIRLNNSNSDYKKVNSELIEANSSLKRTNIELKVLYDEVNKLNTKLYDSETGFKNLIAQAPVAILLVKGEDFIVTMINSPMLELIGKDESIIGKPLFKEIPELVGQDAAKKLIETYQDGQPRAESSSPVSLMRDGILTQGFFNFSYAPYMEDGKVTGVIDMALEVTTQVLAIRERDRTIQEKTVLEETLRDSEQRLQGILETMAEGVGIIDVHGKLVYANPMAQQILGLTLSEIEDRTYDDPCWQNLRLDGTPLPQEEHPMSIMMSTGRQVFDVEIGVQPPDKDVFYISINAAPIFDEQGNLTGGIGTFMDVTSRRLITQGKDDFISIASHELKTPVTSLKASLQLLERAHTKLPAESREKLISQSIRSLENLSRLINDLLDTSRMEQGQMKMEKTEFSLSQLFDDCCSHLAQTSKQEIVFEGEKAQIIFADNQQIGQVLVNFITNAIKYAPDSGQILVRASITDEKEMRIGVKDYGPGIASEKLKHLFNRYYRTDYKGQKFTGLGLGLYISAEIIKNHNGKIGVDSELGIGSEFWFCLPIENQRIR</sequence>
<keyword evidence="18" id="KW-1185">Reference proteome</keyword>
<reference evidence="17" key="1">
    <citation type="submission" date="2022-11" db="EMBL/GenBank/DDBJ databases">
        <authorList>
            <person name="Graham C."/>
            <person name="Newman J.D."/>
        </authorList>
    </citation>
    <scope>NUCLEOTIDE SEQUENCE</scope>
    <source>
        <strain evidence="17">DSM 19486</strain>
    </source>
</reference>
<dbReference type="Gene3D" id="3.30.450.20">
    <property type="entry name" value="PAS domain"/>
    <property type="match status" value="4"/>
</dbReference>
<evidence type="ECO:0000256" key="9">
    <source>
        <dbReference type="ARBA" id="ARBA00022840"/>
    </source>
</evidence>
<feature type="domain" description="Histidine kinase" evidence="14">
    <location>
        <begin position="696"/>
        <end position="911"/>
    </location>
</feature>
<dbReference type="AlphaFoldDB" id="A0A9X3I927"/>
<keyword evidence="6" id="KW-0812">Transmembrane</keyword>
<dbReference type="Gene3D" id="3.30.565.10">
    <property type="entry name" value="Histidine kinase-like ATPase, C-terminal domain"/>
    <property type="match status" value="1"/>
</dbReference>
<accession>A0A9X3I927</accession>
<evidence type="ECO:0000256" key="12">
    <source>
        <dbReference type="ARBA" id="ARBA00023136"/>
    </source>
</evidence>
<dbReference type="PANTHER" id="PTHR42878">
    <property type="entry name" value="TWO-COMPONENT HISTIDINE KINASE"/>
    <property type="match status" value="1"/>
</dbReference>
<evidence type="ECO:0000256" key="13">
    <source>
        <dbReference type="SAM" id="Coils"/>
    </source>
</evidence>
<dbReference type="SUPFAM" id="SSF55874">
    <property type="entry name" value="ATPase domain of HSP90 chaperone/DNA topoisomerase II/histidine kinase"/>
    <property type="match status" value="1"/>
</dbReference>
<dbReference type="RefSeq" id="WP_266268918.1">
    <property type="nucleotide sequence ID" value="NZ_JAPJUH010000002.1"/>
</dbReference>
<evidence type="ECO:0000256" key="3">
    <source>
        <dbReference type="ARBA" id="ARBA00012438"/>
    </source>
</evidence>
<dbReference type="FunFam" id="3.30.565.10:FF:000006">
    <property type="entry name" value="Sensor histidine kinase WalK"/>
    <property type="match status" value="1"/>
</dbReference>
<comment type="catalytic activity">
    <reaction evidence="1">
        <text>ATP + protein L-histidine = ADP + protein N-phospho-L-histidine.</text>
        <dbReference type="EC" id="2.7.13.3"/>
    </reaction>
</comment>
<evidence type="ECO:0000256" key="10">
    <source>
        <dbReference type="ARBA" id="ARBA00022989"/>
    </source>
</evidence>
<dbReference type="EC" id="2.7.13.3" evidence="3"/>
<dbReference type="InterPro" id="IPR000700">
    <property type="entry name" value="PAS-assoc_C"/>
</dbReference>
<keyword evidence="12" id="KW-0472">Membrane</keyword>
<dbReference type="InterPro" id="IPR035965">
    <property type="entry name" value="PAS-like_dom_sf"/>
</dbReference>
<dbReference type="NCBIfam" id="TIGR00229">
    <property type="entry name" value="sensory_box"/>
    <property type="match status" value="2"/>
</dbReference>
<dbReference type="InterPro" id="IPR000014">
    <property type="entry name" value="PAS"/>
</dbReference>
<dbReference type="InterPro" id="IPR005467">
    <property type="entry name" value="His_kinase_dom"/>
</dbReference>
<keyword evidence="13" id="KW-0175">Coiled coil</keyword>
<dbReference type="CDD" id="cd00130">
    <property type="entry name" value="PAS"/>
    <property type="match status" value="2"/>
</dbReference>